<reference evidence="10 11" key="1">
    <citation type="submission" date="2016-01" db="EMBL/GenBank/DDBJ databases">
        <title>Genome sequence of the yeast Holleya sinecauda.</title>
        <authorList>
            <person name="Dietrich F.S."/>
        </authorList>
    </citation>
    <scope>NUCLEOTIDE SEQUENCE [LARGE SCALE GENOMIC DNA]</scope>
    <source>
        <strain evidence="10 11">ATCC 58844</strain>
    </source>
</reference>
<dbReference type="EMBL" id="CP014248">
    <property type="protein sequence ID" value="AMD22608.1"/>
    <property type="molecule type" value="Genomic_DNA"/>
</dbReference>
<accession>A0A109V0P2</accession>
<name>A0A109V0P2_9SACH</name>
<organism evidence="10 11">
    <name type="scientific">Eremothecium sinecaudum</name>
    <dbReference type="NCBI Taxonomy" id="45286"/>
    <lineage>
        <taxon>Eukaryota</taxon>
        <taxon>Fungi</taxon>
        <taxon>Dikarya</taxon>
        <taxon>Ascomycota</taxon>
        <taxon>Saccharomycotina</taxon>
        <taxon>Saccharomycetes</taxon>
        <taxon>Saccharomycetales</taxon>
        <taxon>Saccharomycetaceae</taxon>
        <taxon>Eremothecium</taxon>
    </lineage>
</organism>
<dbReference type="PROSITE" id="PS00028">
    <property type="entry name" value="ZINC_FINGER_C2H2_1"/>
    <property type="match status" value="2"/>
</dbReference>
<dbReference type="AlphaFoldDB" id="A0A109V0P2"/>
<evidence type="ECO:0000256" key="3">
    <source>
        <dbReference type="ARBA" id="ARBA00022723"/>
    </source>
</evidence>
<evidence type="ECO:0000313" key="10">
    <source>
        <dbReference type="EMBL" id="AMD22608.1"/>
    </source>
</evidence>
<dbReference type="InterPro" id="IPR013087">
    <property type="entry name" value="Znf_C2H2_type"/>
</dbReference>
<evidence type="ECO:0000313" key="11">
    <source>
        <dbReference type="Proteomes" id="UP000243052"/>
    </source>
</evidence>
<dbReference type="Proteomes" id="UP000243052">
    <property type="component" value="Chromosome viii"/>
</dbReference>
<dbReference type="PANTHER" id="PTHR14003:SF19">
    <property type="entry name" value="YY2 TRANSCRIPTION FACTOR"/>
    <property type="match status" value="1"/>
</dbReference>
<dbReference type="OrthoDB" id="6077919at2759"/>
<keyword evidence="2" id="KW-0678">Repressor</keyword>
<keyword evidence="6" id="KW-0862">Zinc</keyword>
<dbReference type="Gene3D" id="3.30.160.60">
    <property type="entry name" value="Classic Zinc Finger"/>
    <property type="match status" value="2"/>
</dbReference>
<keyword evidence="7" id="KW-0539">Nucleus</keyword>
<proteinExistence type="predicted"/>
<dbReference type="GO" id="GO:0008270">
    <property type="term" value="F:zinc ion binding"/>
    <property type="evidence" value="ECO:0007669"/>
    <property type="project" value="UniProtKB-KW"/>
</dbReference>
<feature type="domain" description="C2H2-type" evidence="9">
    <location>
        <begin position="154"/>
        <end position="181"/>
    </location>
</feature>
<dbReference type="InterPro" id="IPR036236">
    <property type="entry name" value="Znf_C2H2_sf"/>
</dbReference>
<keyword evidence="5 8" id="KW-0863">Zinc-finger</keyword>
<dbReference type="GeneID" id="28725968"/>
<dbReference type="SMART" id="SM00355">
    <property type="entry name" value="ZnF_C2H2"/>
    <property type="match status" value="2"/>
</dbReference>
<dbReference type="FunFam" id="3.30.160.60:FF:001102">
    <property type="entry name" value="Transcription factor IIIA"/>
    <property type="match status" value="1"/>
</dbReference>
<keyword evidence="4" id="KW-0677">Repeat</keyword>
<dbReference type="GO" id="GO:0005667">
    <property type="term" value="C:transcription regulator complex"/>
    <property type="evidence" value="ECO:0007669"/>
    <property type="project" value="TreeGrafter"/>
</dbReference>
<dbReference type="SUPFAM" id="SSF57667">
    <property type="entry name" value="beta-beta-alpha zinc fingers"/>
    <property type="match status" value="1"/>
</dbReference>
<evidence type="ECO:0000259" key="9">
    <source>
        <dbReference type="PROSITE" id="PS50157"/>
    </source>
</evidence>
<evidence type="ECO:0000256" key="5">
    <source>
        <dbReference type="ARBA" id="ARBA00022771"/>
    </source>
</evidence>
<dbReference type="GO" id="GO:0005634">
    <property type="term" value="C:nucleus"/>
    <property type="evidence" value="ECO:0007669"/>
    <property type="project" value="UniProtKB-SubCell"/>
</dbReference>
<dbReference type="GO" id="GO:0000785">
    <property type="term" value="C:chromatin"/>
    <property type="evidence" value="ECO:0007669"/>
    <property type="project" value="TreeGrafter"/>
</dbReference>
<dbReference type="RefSeq" id="XP_017989604.1">
    <property type="nucleotide sequence ID" value="XM_018134124.1"/>
</dbReference>
<evidence type="ECO:0000256" key="1">
    <source>
        <dbReference type="ARBA" id="ARBA00004123"/>
    </source>
</evidence>
<evidence type="ECO:0000256" key="8">
    <source>
        <dbReference type="PROSITE-ProRule" id="PRU00042"/>
    </source>
</evidence>
<sequence>MNTHEFSYNTCNRYVQQVDRPAALIPAVYGEHQHQSFCSNDRVMLPPLSSLLQIPSYQDGSFSTPRLSETHYMTPKLASVPNYSVKGMQSPLTPTASSVMNNAIQQPGSASYFTLDTTLRKVHDDVSNTTYHTSPAFRVTSKRIVDWRKYDPKKTCPLCGRQCTRPSTLKTHMLIHTGELPFQCSWTGCGKRFNVRSNMKRHFNSHKRKLAKENGQLNSSIAQ</sequence>
<evidence type="ECO:0000256" key="2">
    <source>
        <dbReference type="ARBA" id="ARBA00022491"/>
    </source>
</evidence>
<keyword evidence="3" id="KW-0479">Metal-binding</keyword>
<keyword evidence="11" id="KW-1185">Reference proteome</keyword>
<dbReference type="PANTHER" id="PTHR14003">
    <property type="entry name" value="TRANSCRIPTIONAL REPRESSOR PROTEIN YY"/>
    <property type="match status" value="1"/>
</dbReference>
<evidence type="ECO:0000256" key="4">
    <source>
        <dbReference type="ARBA" id="ARBA00022737"/>
    </source>
</evidence>
<dbReference type="Pfam" id="PF00096">
    <property type="entry name" value="zf-C2H2"/>
    <property type="match status" value="2"/>
</dbReference>
<dbReference type="GO" id="GO:0000978">
    <property type="term" value="F:RNA polymerase II cis-regulatory region sequence-specific DNA binding"/>
    <property type="evidence" value="ECO:0007669"/>
    <property type="project" value="TreeGrafter"/>
</dbReference>
<feature type="domain" description="C2H2-type" evidence="9">
    <location>
        <begin position="182"/>
        <end position="211"/>
    </location>
</feature>
<gene>
    <name evidence="10" type="ORF">AW171_hschr84658</name>
</gene>
<dbReference type="GO" id="GO:0000981">
    <property type="term" value="F:DNA-binding transcription factor activity, RNA polymerase II-specific"/>
    <property type="evidence" value="ECO:0007669"/>
    <property type="project" value="TreeGrafter"/>
</dbReference>
<dbReference type="PROSITE" id="PS50157">
    <property type="entry name" value="ZINC_FINGER_C2H2_2"/>
    <property type="match status" value="2"/>
</dbReference>
<evidence type="ECO:0000256" key="7">
    <source>
        <dbReference type="ARBA" id="ARBA00023242"/>
    </source>
</evidence>
<evidence type="ECO:0000256" key="6">
    <source>
        <dbReference type="ARBA" id="ARBA00022833"/>
    </source>
</evidence>
<dbReference type="STRING" id="45286.A0A109V0P2"/>
<dbReference type="FunFam" id="3.30.160.60:FF:000100">
    <property type="entry name" value="Zinc finger 45-like"/>
    <property type="match status" value="1"/>
</dbReference>
<protein>
    <submittedName>
        <fullName evidence="10">HHL162Cp</fullName>
    </submittedName>
</protein>
<comment type="subcellular location">
    <subcellularLocation>
        <location evidence="1">Nucleus</location>
    </subcellularLocation>
</comment>